<dbReference type="EMBL" id="CM008976">
    <property type="protein sequence ID" value="PNW72801.1"/>
    <property type="molecule type" value="Genomic_DNA"/>
</dbReference>
<dbReference type="Proteomes" id="UP000006906">
    <property type="component" value="Chromosome 15"/>
</dbReference>
<protein>
    <submittedName>
        <fullName evidence="1">Uncharacterized protein</fullName>
    </submittedName>
</protein>
<dbReference type="PaxDb" id="3055-EDP09139"/>
<gene>
    <name evidence="1" type="ORF">CHLRE_15g643704v5</name>
</gene>
<proteinExistence type="predicted"/>
<dbReference type="GeneID" id="66056487"/>
<dbReference type="OrthoDB" id="561711at2759"/>
<name>A0A2K3CWZ9_CHLRE</name>
<evidence type="ECO:0000313" key="2">
    <source>
        <dbReference type="Proteomes" id="UP000006906"/>
    </source>
</evidence>
<dbReference type="RefSeq" id="XP_042916562.1">
    <property type="nucleotide sequence ID" value="XM_043070724.1"/>
</dbReference>
<accession>A0A2K3CWZ9</accession>
<reference evidence="1 2" key="1">
    <citation type="journal article" date="2007" name="Science">
        <title>The Chlamydomonas genome reveals the evolution of key animal and plant functions.</title>
        <authorList>
            <person name="Merchant S.S."/>
            <person name="Prochnik S.E."/>
            <person name="Vallon O."/>
            <person name="Harris E.H."/>
            <person name="Karpowicz S.J."/>
            <person name="Witman G.B."/>
            <person name="Terry A."/>
            <person name="Salamov A."/>
            <person name="Fritz-Laylin L.K."/>
            <person name="Marechal-Drouard L."/>
            <person name="Marshall W.F."/>
            <person name="Qu L.H."/>
            <person name="Nelson D.R."/>
            <person name="Sanderfoot A.A."/>
            <person name="Spalding M.H."/>
            <person name="Kapitonov V.V."/>
            <person name="Ren Q."/>
            <person name="Ferris P."/>
            <person name="Lindquist E."/>
            <person name="Shapiro H."/>
            <person name="Lucas S.M."/>
            <person name="Grimwood J."/>
            <person name="Schmutz J."/>
            <person name="Cardol P."/>
            <person name="Cerutti H."/>
            <person name="Chanfreau G."/>
            <person name="Chen C.L."/>
            <person name="Cognat V."/>
            <person name="Croft M.T."/>
            <person name="Dent R."/>
            <person name="Dutcher S."/>
            <person name="Fernandez E."/>
            <person name="Fukuzawa H."/>
            <person name="Gonzalez-Ballester D."/>
            <person name="Gonzalez-Halphen D."/>
            <person name="Hallmann A."/>
            <person name="Hanikenne M."/>
            <person name="Hippler M."/>
            <person name="Inwood W."/>
            <person name="Jabbari K."/>
            <person name="Kalanon M."/>
            <person name="Kuras R."/>
            <person name="Lefebvre P.A."/>
            <person name="Lemaire S.D."/>
            <person name="Lobanov A.V."/>
            <person name="Lohr M."/>
            <person name="Manuell A."/>
            <person name="Meier I."/>
            <person name="Mets L."/>
            <person name="Mittag M."/>
            <person name="Mittelmeier T."/>
            <person name="Moroney J.V."/>
            <person name="Moseley J."/>
            <person name="Napoli C."/>
            <person name="Nedelcu A.M."/>
            <person name="Niyogi K."/>
            <person name="Novoselov S.V."/>
            <person name="Paulsen I.T."/>
            <person name="Pazour G."/>
            <person name="Purton S."/>
            <person name="Ral J.P."/>
            <person name="Riano-Pachon D.M."/>
            <person name="Riekhof W."/>
            <person name="Rymarquis L."/>
            <person name="Schroda M."/>
            <person name="Stern D."/>
            <person name="Umen J."/>
            <person name="Willows R."/>
            <person name="Wilson N."/>
            <person name="Zimmer S.L."/>
            <person name="Allmer J."/>
            <person name="Balk J."/>
            <person name="Bisova K."/>
            <person name="Chen C.J."/>
            <person name="Elias M."/>
            <person name="Gendler K."/>
            <person name="Hauser C."/>
            <person name="Lamb M.R."/>
            <person name="Ledford H."/>
            <person name="Long J.C."/>
            <person name="Minagawa J."/>
            <person name="Page M.D."/>
            <person name="Pan J."/>
            <person name="Pootakham W."/>
            <person name="Roje S."/>
            <person name="Rose A."/>
            <person name="Stahlberg E."/>
            <person name="Terauchi A.M."/>
            <person name="Yang P."/>
            <person name="Ball S."/>
            <person name="Bowler C."/>
            <person name="Dieckmann C.L."/>
            <person name="Gladyshev V.N."/>
            <person name="Green P."/>
            <person name="Jorgensen R."/>
            <person name="Mayfield S."/>
            <person name="Mueller-Roeber B."/>
            <person name="Rajamani S."/>
            <person name="Sayre R.T."/>
            <person name="Brokstein P."/>
            <person name="Dubchak I."/>
            <person name="Goodstein D."/>
            <person name="Hornick L."/>
            <person name="Huang Y.W."/>
            <person name="Jhaveri J."/>
            <person name="Luo Y."/>
            <person name="Martinez D."/>
            <person name="Ngau W.C."/>
            <person name="Otillar B."/>
            <person name="Poliakov A."/>
            <person name="Porter A."/>
            <person name="Szajkowski L."/>
            <person name="Werner G."/>
            <person name="Zhou K."/>
            <person name="Grigoriev I.V."/>
            <person name="Rokhsar D.S."/>
            <person name="Grossman A.R."/>
        </authorList>
    </citation>
    <scope>NUCLEOTIDE SEQUENCE [LARGE SCALE GENOMIC DNA]</scope>
    <source>
        <strain evidence="2">CC-503</strain>
    </source>
</reference>
<dbReference type="InParanoid" id="A0A2K3CWZ9"/>
<organism evidence="1 2">
    <name type="scientific">Chlamydomonas reinhardtii</name>
    <name type="common">Chlamydomonas smithii</name>
    <dbReference type="NCBI Taxonomy" id="3055"/>
    <lineage>
        <taxon>Eukaryota</taxon>
        <taxon>Viridiplantae</taxon>
        <taxon>Chlorophyta</taxon>
        <taxon>core chlorophytes</taxon>
        <taxon>Chlorophyceae</taxon>
        <taxon>CS clade</taxon>
        <taxon>Chlamydomonadales</taxon>
        <taxon>Chlamydomonadaceae</taxon>
        <taxon>Chlamydomonas</taxon>
    </lineage>
</organism>
<evidence type="ECO:0000313" key="1">
    <source>
        <dbReference type="EMBL" id="PNW72801.1"/>
    </source>
</evidence>
<sequence>MSVAFVALSGDSSGQQGAHLGPKDAQLHELRSGCGKASCVLSYDGVHDGLFRYSSRSFFSLRHMYTYADQLIGSGMKVEAYAKSQQRLVATTLPPDAQRPQHFTAVLVSSFFSTDKKFLILKSKNL</sequence>
<dbReference type="Gramene" id="PNW72801">
    <property type="protein sequence ID" value="PNW72801"/>
    <property type="gene ID" value="CHLRE_15g643704v5"/>
</dbReference>
<keyword evidence="2" id="KW-1185">Reference proteome</keyword>
<dbReference type="AlphaFoldDB" id="A0A2K3CWZ9"/>
<dbReference type="KEGG" id="cre:CHLRE_15g643704v5"/>